<keyword evidence="3" id="KW-0479">Metal-binding</keyword>
<evidence type="ECO:0000256" key="1">
    <source>
        <dbReference type="ARBA" id="ARBA00001971"/>
    </source>
</evidence>
<protein>
    <submittedName>
        <fullName evidence="5">Cytochrome P450</fullName>
    </submittedName>
</protein>
<keyword evidence="4" id="KW-0408">Iron</keyword>
<evidence type="ECO:0000313" key="5">
    <source>
        <dbReference type="EMBL" id="KAF2794236.1"/>
    </source>
</evidence>
<dbReference type="AlphaFoldDB" id="A0A6A6XCR1"/>
<reference evidence="5" key="1">
    <citation type="journal article" date="2020" name="Stud. Mycol.">
        <title>101 Dothideomycetes genomes: a test case for predicting lifestyles and emergence of pathogens.</title>
        <authorList>
            <person name="Haridas S."/>
            <person name="Albert R."/>
            <person name="Binder M."/>
            <person name="Bloem J."/>
            <person name="Labutti K."/>
            <person name="Salamov A."/>
            <person name="Andreopoulos B."/>
            <person name="Baker S."/>
            <person name="Barry K."/>
            <person name="Bills G."/>
            <person name="Bluhm B."/>
            <person name="Cannon C."/>
            <person name="Castanera R."/>
            <person name="Culley D."/>
            <person name="Daum C."/>
            <person name="Ezra D."/>
            <person name="Gonzalez J."/>
            <person name="Henrissat B."/>
            <person name="Kuo A."/>
            <person name="Liang C."/>
            <person name="Lipzen A."/>
            <person name="Lutzoni F."/>
            <person name="Magnuson J."/>
            <person name="Mondo S."/>
            <person name="Nolan M."/>
            <person name="Ohm R."/>
            <person name="Pangilinan J."/>
            <person name="Park H.-J."/>
            <person name="Ramirez L."/>
            <person name="Alfaro M."/>
            <person name="Sun H."/>
            <person name="Tritt A."/>
            <person name="Yoshinaga Y."/>
            <person name="Zwiers L.-H."/>
            <person name="Turgeon B."/>
            <person name="Goodwin S."/>
            <person name="Spatafora J."/>
            <person name="Crous P."/>
            <person name="Grigoriev I."/>
        </authorList>
    </citation>
    <scope>NUCLEOTIDE SEQUENCE</scope>
    <source>
        <strain evidence="5">CBS 109.77</strain>
    </source>
</reference>
<dbReference type="GO" id="GO:0005506">
    <property type="term" value="F:iron ion binding"/>
    <property type="evidence" value="ECO:0007669"/>
    <property type="project" value="InterPro"/>
</dbReference>
<gene>
    <name evidence="5" type="ORF">K505DRAFT_384372</name>
</gene>
<dbReference type="GO" id="GO:0020037">
    <property type="term" value="F:heme binding"/>
    <property type="evidence" value="ECO:0007669"/>
    <property type="project" value="InterPro"/>
</dbReference>
<evidence type="ECO:0000256" key="4">
    <source>
        <dbReference type="ARBA" id="ARBA00023004"/>
    </source>
</evidence>
<keyword evidence="6" id="KW-1185">Reference proteome</keyword>
<name>A0A6A6XCR1_9PLEO</name>
<dbReference type="InterPro" id="IPR036396">
    <property type="entry name" value="Cyt_P450_sf"/>
</dbReference>
<accession>A0A6A6XCR1</accession>
<dbReference type="InterPro" id="IPR050121">
    <property type="entry name" value="Cytochrome_P450_monoxygenase"/>
</dbReference>
<dbReference type="Proteomes" id="UP000799757">
    <property type="component" value="Unassembled WGS sequence"/>
</dbReference>
<dbReference type="GO" id="GO:0004497">
    <property type="term" value="F:monooxygenase activity"/>
    <property type="evidence" value="ECO:0007669"/>
    <property type="project" value="InterPro"/>
</dbReference>
<dbReference type="SUPFAM" id="SSF48264">
    <property type="entry name" value="Cytochrome P450"/>
    <property type="match status" value="1"/>
</dbReference>
<dbReference type="EMBL" id="MU001898">
    <property type="protein sequence ID" value="KAF2794236.1"/>
    <property type="molecule type" value="Genomic_DNA"/>
</dbReference>
<evidence type="ECO:0000313" key="6">
    <source>
        <dbReference type="Proteomes" id="UP000799757"/>
    </source>
</evidence>
<comment type="similarity">
    <text evidence="2">Belongs to the cytochrome P450 family.</text>
</comment>
<dbReference type="GO" id="GO:0016705">
    <property type="term" value="F:oxidoreductase activity, acting on paired donors, with incorporation or reduction of molecular oxygen"/>
    <property type="evidence" value="ECO:0007669"/>
    <property type="project" value="InterPro"/>
</dbReference>
<dbReference type="Gene3D" id="1.10.630.10">
    <property type="entry name" value="Cytochrome P450"/>
    <property type="match status" value="1"/>
</dbReference>
<dbReference type="PANTHER" id="PTHR24305:SF232">
    <property type="entry name" value="P450, PUTATIVE (EUROFUNG)-RELATED"/>
    <property type="match status" value="1"/>
</dbReference>
<evidence type="ECO:0000256" key="2">
    <source>
        <dbReference type="ARBA" id="ARBA00010617"/>
    </source>
</evidence>
<comment type="cofactor">
    <cofactor evidence="1">
        <name>heme</name>
        <dbReference type="ChEBI" id="CHEBI:30413"/>
    </cofactor>
</comment>
<evidence type="ECO:0000256" key="3">
    <source>
        <dbReference type="ARBA" id="ARBA00022723"/>
    </source>
</evidence>
<dbReference type="PANTHER" id="PTHR24305">
    <property type="entry name" value="CYTOCHROME P450"/>
    <property type="match status" value="1"/>
</dbReference>
<proteinExistence type="inferred from homology"/>
<dbReference type="OrthoDB" id="1470350at2759"/>
<organism evidence="5 6">
    <name type="scientific">Melanomma pulvis-pyrius CBS 109.77</name>
    <dbReference type="NCBI Taxonomy" id="1314802"/>
    <lineage>
        <taxon>Eukaryota</taxon>
        <taxon>Fungi</taxon>
        <taxon>Dikarya</taxon>
        <taxon>Ascomycota</taxon>
        <taxon>Pezizomycotina</taxon>
        <taxon>Dothideomycetes</taxon>
        <taxon>Pleosporomycetidae</taxon>
        <taxon>Pleosporales</taxon>
        <taxon>Melanommataceae</taxon>
        <taxon>Melanomma</taxon>
    </lineage>
</organism>
<sequence length="167" mass="18997">MEEVLRRASTSPFVDRQATEDTQILGHHVPRGTTVLCLLRGPSMRSPGFVIDEKPRYVAKLGRDFQEGGRGNKVWEPENVFAFQPERWFVPGENGDDGDHGLQFDPTAGPQLAFGLSPRGRFGRRLVYLELRILLTLVMWRFELFPCPAALSDSRSVLRTRNEPREC</sequence>